<evidence type="ECO:0000256" key="1">
    <source>
        <dbReference type="SAM" id="MobiDB-lite"/>
    </source>
</evidence>
<dbReference type="STRING" id="2518989.IMCC3088_1429"/>
<accession>F3L1T9</accession>
<dbReference type="AlphaFoldDB" id="F3L1T9"/>
<feature type="region of interest" description="Disordered" evidence="1">
    <location>
        <begin position="29"/>
        <end position="49"/>
    </location>
</feature>
<protein>
    <submittedName>
        <fullName evidence="2">Uncharacterized protein</fullName>
    </submittedName>
</protein>
<evidence type="ECO:0000313" key="2">
    <source>
        <dbReference type="EMBL" id="EGG29701.1"/>
    </source>
</evidence>
<comment type="caution">
    <text evidence="2">The sequence shown here is derived from an EMBL/GenBank/DDBJ whole genome shotgun (WGS) entry which is preliminary data.</text>
</comment>
<organism evidence="2 3">
    <name type="scientific">Aequoribacter fuscus</name>
    <dbReference type="NCBI Taxonomy" id="2518989"/>
    <lineage>
        <taxon>Bacteria</taxon>
        <taxon>Pseudomonadati</taxon>
        <taxon>Pseudomonadota</taxon>
        <taxon>Gammaproteobacteria</taxon>
        <taxon>Cellvibrionales</taxon>
        <taxon>Halieaceae</taxon>
        <taxon>Aequoribacter</taxon>
    </lineage>
</organism>
<gene>
    <name evidence="2" type="ORF">IMCC3088_1429</name>
</gene>
<proteinExistence type="predicted"/>
<name>F3L1T9_9GAMM</name>
<sequence length="49" mass="5453">MSETNQADTTATLPCRGCVASCPYRERCQGTPWRTLPEASAKQRDRGHD</sequence>
<dbReference type="EMBL" id="AEIG01000035">
    <property type="protein sequence ID" value="EGG29701.1"/>
    <property type="molecule type" value="Genomic_DNA"/>
</dbReference>
<dbReference type="Proteomes" id="UP000005615">
    <property type="component" value="Unassembled WGS sequence"/>
</dbReference>
<evidence type="ECO:0000313" key="3">
    <source>
        <dbReference type="Proteomes" id="UP000005615"/>
    </source>
</evidence>
<keyword evidence="3" id="KW-1185">Reference proteome</keyword>
<reference evidence="2 3" key="1">
    <citation type="journal article" date="2011" name="J. Bacteriol.">
        <title>Genome sequence of strain IMCC3088, a proteorhodopsin-containing marine bacterium belonging to the OM60/NOR5 clade.</title>
        <authorList>
            <person name="Jang Y."/>
            <person name="Oh H.M."/>
            <person name="Kang I."/>
            <person name="Lee K."/>
            <person name="Yang S.J."/>
            <person name="Cho J.C."/>
        </authorList>
    </citation>
    <scope>NUCLEOTIDE SEQUENCE [LARGE SCALE GENOMIC DNA]</scope>
    <source>
        <strain evidence="2 3">IMCC3088</strain>
    </source>
</reference>